<gene>
    <name evidence="7" type="ORF">A0O21_02750</name>
</gene>
<dbReference type="Proteomes" id="UP000077317">
    <property type="component" value="Chromosome"/>
</dbReference>
<dbReference type="InterPro" id="IPR013525">
    <property type="entry name" value="ABC2_TM"/>
</dbReference>
<accession>A0A172Q6J2</accession>
<dbReference type="AlphaFoldDB" id="A0A172Q6J2"/>
<sequence>MMNKLRSLLWLRWQFLLSNKLFMFMVLTPPFYVLLLSTIGDSSVTAAYIGTGINTVYSITAGSFISMMIAEEKEKKNLKTLILTGVNQKEYILSVILFPICFSLAASILLPLLLHVRNMDWGKFLLVVGLTIVIFVLLNLLIAFLAKNQMQASLFSLSLYLLANFLPILAAEIKWLKNVLDWSFIGANSKYFSQLADFELTDPSLLALVLWILLAGTALYFAYKRNRKLT</sequence>
<dbReference type="Pfam" id="PF01061">
    <property type="entry name" value="ABC2_membrane"/>
    <property type="match status" value="1"/>
</dbReference>
<reference evidence="8" key="2">
    <citation type="submission" date="2016-03" db="EMBL/GenBank/DDBJ databases">
        <title>Streptococcus antelopensis sp. nov., isolated from the feces of the Tibetan antelope (Pantholops hodgsonii) in Hoh Xil National Nature Reserve, Qinghai, China.</title>
        <authorList>
            <person name="Bai X."/>
        </authorList>
    </citation>
    <scope>NUCLEOTIDE SEQUENCE [LARGE SCALE GENOMIC DNA]</scope>
    <source>
        <strain evidence="8">TA 26</strain>
    </source>
</reference>
<feature type="transmembrane region" description="Helical" evidence="5">
    <location>
        <begin position="205"/>
        <end position="223"/>
    </location>
</feature>
<dbReference type="GO" id="GO:0140359">
    <property type="term" value="F:ABC-type transporter activity"/>
    <property type="evidence" value="ECO:0007669"/>
    <property type="project" value="InterPro"/>
</dbReference>
<proteinExistence type="predicted"/>
<evidence type="ECO:0000256" key="3">
    <source>
        <dbReference type="ARBA" id="ARBA00022989"/>
    </source>
</evidence>
<reference evidence="7 8" key="1">
    <citation type="journal article" date="2016" name="Int. J. Syst. Evol. Microbiol.">
        <title>Streptococcuspantholopis sp. nov., isolated from faeces of the Tibetan antelope (Pantholops hodgsonii).</title>
        <authorList>
            <person name="Bai X."/>
            <person name="Xiong Y."/>
            <person name="Lu S."/>
            <person name="Jin D."/>
            <person name="Lai X."/>
            <person name="Yang J."/>
            <person name="Niu L."/>
            <person name="Hu S."/>
            <person name="Meng X."/>
            <person name="Pu J."/>
            <person name="Ye C."/>
            <person name="Xu J."/>
        </authorList>
    </citation>
    <scope>NUCLEOTIDE SEQUENCE [LARGE SCALE GENOMIC DNA]</scope>
    <source>
        <strain evidence="7 8">TA 26</strain>
    </source>
</reference>
<feature type="transmembrane region" description="Helical" evidence="5">
    <location>
        <begin position="124"/>
        <end position="145"/>
    </location>
</feature>
<keyword evidence="2 5" id="KW-0812">Transmembrane</keyword>
<name>A0A172Q6J2_9STRE</name>
<keyword evidence="3 5" id="KW-1133">Transmembrane helix</keyword>
<dbReference type="GO" id="GO:0016020">
    <property type="term" value="C:membrane"/>
    <property type="evidence" value="ECO:0007669"/>
    <property type="project" value="UniProtKB-SubCell"/>
</dbReference>
<dbReference type="KEGG" id="spat:A0O21_02750"/>
<evidence type="ECO:0000256" key="1">
    <source>
        <dbReference type="ARBA" id="ARBA00004141"/>
    </source>
</evidence>
<organism evidence="7 8">
    <name type="scientific">Streptococcus pantholopis</name>
    <dbReference type="NCBI Taxonomy" id="1811193"/>
    <lineage>
        <taxon>Bacteria</taxon>
        <taxon>Bacillati</taxon>
        <taxon>Bacillota</taxon>
        <taxon>Bacilli</taxon>
        <taxon>Lactobacillales</taxon>
        <taxon>Streptococcaceae</taxon>
        <taxon>Streptococcus</taxon>
    </lineage>
</organism>
<dbReference type="RefSeq" id="WP_067060869.1">
    <property type="nucleotide sequence ID" value="NZ_CP014699.1"/>
</dbReference>
<evidence type="ECO:0000256" key="2">
    <source>
        <dbReference type="ARBA" id="ARBA00022692"/>
    </source>
</evidence>
<protein>
    <submittedName>
        <fullName evidence="7">ABC transporter permease</fullName>
    </submittedName>
</protein>
<evidence type="ECO:0000259" key="6">
    <source>
        <dbReference type="Pfam" id="PF01061"/>
    </source>
</evidence>
<dbReference type="STRING" id="1811193.A0O21_02750"/>
<comment type="subcellular location">
    <subcellularLocation>
        <location evidence="1">Membrane</location>
        <topology evidence="1">Multi-pass membrane protein</topology>
    </subcellularLocation>
</comment>
<evidence type="ECO:0000313" key="7">
    <source>
        <dbReference type="EMBL" id="AND79015.1"/>
    </source>
</evidence>
<dbReference type="EMBL" id="CP014699">
    <property type="protein sequence ID" value="AND79015.1"/>
    <property type="molecule type" value="Genomic_DNA"/>
</dbReference>
<feature type="domain" description="ABC-2 type transporter transmembrane" evidence="6">
    <location>
        <begin position="9"/>
        <end position="166"/>
    </location>
</feature>
<evidence type="ECO:0000313" key="8">
    <source>
        <dbReference type="Proteomes" id="UP000077317"/>
    </source>
</evidence>
<feature type="transmembrane region" description="Helical" evidence="5">
    <location>
        <begin position="157"/>
        <end position="176"/>
    </location>
</feature>
<dbReference type="OrthoDB" id="2136245at2"/>
<evidence type="ECO:0000256" key="5">
    <source>
        <dbReference type="SAM" id="Phobius"/>
    </source>
</evidence>
<evidence type="ECO:0000256" key="4">
    <source>
        <dbReference type="ARBA" id="ARBA00023136"/>
    </source>
</evidence>
<feature type="transmembrane region" description="Helical" evidence="5">
    <location>
        <begin position="91"/>
        <end position="112"/>
    </location>
</feature>
<keyword evidence="8" id="KW-1185">Reference proteome</keyword>
<feature type="transmembrane region" description="Helical" evidence="5">
    <location>
        <begin position="21"/>
        <end position="40"/>
    </location>
</feature>
<keyword evidence="4 5" id="KW-0472">Membrane</keyword>
<feature type="transmembrane region" description="Helical" evidence="5">
    <location>
        <begin position="46"/>
        <end position="70"/>
    </location>
</feature>